<organism evidence="1 2">
    <name type="scientific">Solea senegalensis</name>
    <name type="common">Senegalese sole</name>
    <dbReference type="NCBI Taxonomy" id="28829"/>
    <lineage>
        <taxon>Eukaryota</taxon>
        <taxon>Metazoa</taxon>
        <taxon>Chordata</taxon>
        <taxon>Craniata</taxon>
        <taxon>Vertebrata</taxon>
        <taxon>Euteleostomi</taxon>
        <taxon>Actinopterygii</taxon>
        <taxon>Neopterygii</taxon>
        <taxon>Teleostei</taxon>
        <taxon>Neoteleostei</taxon>
        <taxon>Acanthomorphata</taxon>
        <taxon>Carangaria</taxon>
        <taxon>Pleuronectiformes</taxon>
        <taxon>Pleuronectoidei</taxon>
        <taxon>Soleidae</taxon>
        <taxon>Solea</taxon>
    </lineage>
</organism>
<sequence>MAWSLTGAQLSLLQQSENLMVCQNDQLRSLEAPLQRNGPHAGFLTPGGGAWEEVKVATENTLFGWKRLHRLPSFCNVNIYLAAALPGVEELSLLLLQRRCSFSPHERFAVNDLAESECGIKRSKINIKTAEHEKLNTS</sequence>
<keyword evidence="2" id="KW-1185">Reference proteome</keyword>
<accession>A0AAV6SNM2</accession>
<gene>
    <name evidence="1" type="ORF">JOB18_049386</name>
</gene>
<proteinExistence type="predicted"/>
<comment type="caution">
    <text evidence="1">The sequence shown here is derived from an EMBL/GenBank/DDBJ whole genome shotgun (WGS) entry which is preliminary data.</text>
</comment>
<evidence type="ECO:0000313" key="1">
    <source>
        <dbReference type="EMBL" id="KAG7519006.1"/>
    </source>
</evidence>
<reference evidence="1 2" key="1">
    <citation type="journal article" date="2021" name="Sci. Rep.">
        <title>Chromosome anchoring in Senegalese sole (Solea senegalensis) reveals sex-associated markers and genome rearrangements in flatfish.</title>
        <authorList>
            <person name="Guerrero-Cozar I."/>
            <person name="Gomez-Garrido J."/>
            <person name="Berbel C."/>
            <person name="Martinez-Blanch J.F."/>
            <person name="Alioto T."/>
            <person name="Claros M.G."/>
            <person name="Gagnaire P.A."/>
            <person name="Manchado M."/>
        </authorList>
    </citation>
    <scope>NUCLEOTIDE SEQUENCE [LARGE SCALE GENOMIC DNA]</scope>
    <source>
        <strain evidence="1">Sse05_10M</strain>
    </source>
</reference>
<dbReference type="AlphaFoldDB" id="A0AAV6SNM2"/>
<name>A0AAV6SNM2_SOLSE</name>
<dbReference type="EMBL" id="JAGKHQ010000004">
    <property type="protein sequence ID" value="KAG7519006.1"/>
    <property type="molecule type" value="Genomic_DNA"/>
</dbReference>
<evidence type="ECO:0000313" key="2">
    <source>
        <dbReference type="Proteomes" id="UP000693946"/>
    </source>
</evidence>
<dbReference type="Proteomes" id="UP000693946">
    <property type="component" value="Linkage Group LG12"/>
</dbReference>
<protein>
    <submittedName>
        <fullName evidence="1">Uncharacterized protein</fullName>
    </submittedName>
</protein>